<organism evidence="1 2">
    <name type="scientific">Zizania palustris</name>
    <name type="common">Northern wild rice</name>
    <dbReference type="NCBI Taxonomy" id="103762"/>
    <lineage>
        <taxon>Eukaryota</taxon>
        <taxon>Viridiplantae</taxon>
        <taxon>Streptophyta</taxon>
        <taxon>Embryophyta</taxon>
        <taxon>Tracheophyta</taxon>
        <taxon>Spermatophyta</taxon>
        <taxon>Magnoliopsida</taxon>
        <taxon>Liliopsida</taxon>
        <taxon>Poales</taxon>
        <taxon>Poaceae</taxon>
        <taxon>BOP clade</taxon>
        <taxon>Oryzoideae</taxon>
        <taxon>Oryzeae</taxon>
        <taxon>Zizaniinae</taxon>
        <taxon>Zizania</taxon>
    </lineage>
</organism>
<name>A0A8J5RWE5_ZIZPA</name>
<evidence type="ECO:0000313" key="1">
    <source>
        <dbReference type="EMBL" id="KAG8052538.1"/>
    </source>
</evidence>
<sequence>MIHALEGYDSPGFDVAPKSSALIAQLMKAMTPDAEALEVARRVTLDEDIAIEEMAANEIVAEVVAAMRGSPRDSIGGLF</sequence>
<reference evidence="1" key="1">
    <citation type="journal article" date="2021" name="bioRxiv">
        <title>Whole Genome Assembly and Annotation of Northern Wild Rice, Zizania palustris L., Supports a Whole Genome Duplication in the Zizania Genus.</title>
        <authorList>
            <person name="Haas M."/>
            <person name="Kono T."/>
            <person name="Macchietto M."/>
            <person name="Millas R."/>
            <person name="McGilp L."/>
            <person name="Shao M."/>
            <person name="Duquette J."/>
            <person name="Hirsch C.N."/>
            <person name="Kimball J."/>
        </authorList>
    </citation>
    <scope>NUCLEOTIDE SEQUENCE</scope>
    <source>
        <tissue evidence="1">Fresh leaf tissue</tissue>
    </source>
</reference>
<reference evidence="1" key="2">
    <citation type="submission" date="2021-02" db="EMBL/GenBank/DDBJ databases">
        <authorList>
            <person name="Kimball J.A."/>
            <person name="Haas M.W."/>
            <person name="Macchietto M."/>
            <person name="Kono T."/>
            <person name="Duquette J."/>
            <person name="Shao M."/>
        </authorList>
    </citation>
    <scope>NUCLEOTIDE SEQUENCE</scope>
    <source>
        <tissue evidence="1">Fresh leaf tissue</tissue>
    </source>
</reference>
<comment type="caution">
    <text evidence="1">The sequence shown here is derived from an EMBL/GenBank/DDBJ whole genome shotgun (WGS) entry which is preliminary data.</text>
</comment>
<evidence type="ECO:0000313" key="2">
    <source>
        <dbReference type="Proteomes" id="UP000729402"/>
    </source>
</evidence>
<proteinExistence type="predicted"/>
<dbReference type="AlphaFoldDB" id="A0A8J5RWE5"/>
<dbReference type="EMBL" id="JAAALK010000288">
    <property type="protein sequence ID" value="KAG8052538.1"/>
    <property type="molecule type" value="Genomic_DNA"/>
</dbReference>
<keyword evidence="2" id="KW-1185">Reference proteome</keyword>
<dbReference type="Proteomes" id="UP000729402">
    <property type="component" value="Unassembled WGS sequence"/>
</dbReference>
<gene>
    <name evidence="1" type="ORF">GUJ93_ZPchr0001g30268</name>
</gene>
<accession>A0A8J5RWE5</accession>
<protein>
    <submittedName>
        <fullName evidence="1">Uncharacterized protein</fullName>
    </submittedName>
</protein>